<organism evidence="3 4">
    <name type="scientific">Lophiostoma macrostomum CBS 122681</name>
    <dbReference type="NCBI Taxonomy" id="1314788"/>
    <lineage>
        <taxon>Eukaryota</taxon>
        <taxon>Fungi</taxon>
        <taxon>Dikarya</taxon>
        <taxon>Ascomycota</taxon>
        <taxon>Pezizomycotina</taxon>
        <taxon>Dothideomycetes</taxon>
        <taxon>Pleosporomycetidae</taxon>
        <taxon>Pleosporales</taxon>
        <taxon>Lophiostomataceae</taxon>
        <taxon>Lophiostoma</taxon>
    </lineage>
</organism>
<protein>
    <recommendedName>
        <fullName evidence="2">KANL3/Tex30 alpha/beta hydrolase-like domain-containing protein</fullName>
    </recommendedName>
</protein>
<dbReference type="SUPFAM" id="SSF53474">
    <property type="entry name" value="alpha/beta-Hydrolases"/>
    <property type="match status" value="1"/>
</dbReference>
<reference evidence="3" key="1">
    <citation type="journal article" date="2020" name="Stud. Mycol.">
        <title>101 Dothideomycetes genomes: a test case for predicting lifestyles and emergence of pathogens.</title>
        <authorList>
            <person name="Haridas S."/>
            <person name="Albert R."/>
            <person name="Binder M."/>
            <person name="Bloem J."/>
            <person name="Labutti K."/>
            <person name="Salamov A."/>
            <person name="Andreopoulos B."/>
            <person name="Baker S."/>
            <person name="Barry K."/>
            <person name="Bills G."/>
            <person name="Bluhm B."/>
            <person name="Cannon C."/>
            <person name="Castanera R."/>
            <person name="Culley D."/>
            <person name="Daum C."/>
            <person name="Ezra D."/>
            <person name="Gonzalez J."/>
            <person name="Henrissat B."/>
            <person name="Kuo A."/>
            <person name="Liang C."/>
            <person name="Lipzen A."/>
            <person name="Lutzoni F."/>
            <person name="Magnuson J."/>
            <person name="Mondo S."/>
            <person name="Nolan M."/>
            <person name="Ohm R."/>
            <person name="Pangilinan J."/>
            <person name="Park H.-J."/>
            <person name="Ramirez L."/>
            <person name="Alfaro M."/>
            <person name="Sun H."/>
            <person name="Tritt A."/>
            <person name="Yoshinaga Y."/>
            <person name="Zwiers L.-H."/>
            <person name="Turgeon B."/>
            <person name="Goodwin S."/>
            <person name="Spatafora J."/>
            <person name="Crous P."/>
            <person name="Grigoriev I."/>
        </authorList>
    </citation>
    <scope>NUCLEOTIDE SEQUENCE</scope>
    <source>
        <strain evidence="3">CBS 122681</strain>
    </source>
</reference>
<accession>A0A6A6T3R2</accession>
<sequence length="353" mass="38005">MPPKRRKVTEPSDAPPSKKHRTRSSTKSRPPVQSSPDDEPAISNIPKSHREKSNPKAKPSNAKSKDSKDSAFVDRKASPNPTSNSPTSFSINTPDLKKPIQCQTYTPQNTAGSSKTKTASSNETLIYTHGAGGTLSAPAVVHFCTGFSSPSASSIPILAFQGSMNLAARVKGFHACIDHVSSQGQDGVGKEKKNKKENGNGNGNGDGNAKRLLLGGRSMGARAAVIAATEALQSNKQEEQNIDLVLASYPLRGPKSLRDEILIALPENVRVLFMIGSKDSMCPLDLLNEVREKMEAQTWLVTVEGLDHGMRGKGERELGEWSGRVALEWVVGEWGDSEKGRVLRLGEREVDGT</sequence>
<proteinExistence type="predicted"/>
<gene>
    <name evidence="3" type="ORF">K491DRAFT_693529</name>
</gene>
<dbReference type="PANTHER" id="PTHR13136:SF11">
    <property type="entry name" value="TESTIS-EXPRESSED PROTEIN 30"/>
    <property type="match status" value="1"/>
</dbReference>
<evidence type="ECO:0000313" key="4">
    <source>
        <dbReference type="Proteomes" id="UP000799324"/>
    </source>
</evidence>
<evidence type="ECO:0000259" key="2">
    <source>
        <dbReference type="Pfam" id="PF20408"/>
    </source>
</evidence>
<feature type="domain" description="KANL3/Tex30 alpha/beta hydrolase-like" evidence="2">
    <location>
        <begin position="208"/>
        <end position="312"/>
    </location>
</feature>
<dbReference type="AlphaFoldDB" id="A0A6A6T3R2"/>
<keyword evidence="4" id="KW-1185">Reference proteome</keyword>
<dbReference type="OrthoDB" id="6415022at2759"/>
<dbReference type="Proteomes" id="UP000799324">
    <property type="component" value="Unassembled WGS sequence"/>
</dbReference>
<feature type="region of interest" description="Disordered" evidence="1">
    <location>
        <begin position="181"/>
        <end position="210"/>
    </location>
</feature>
<feature type="compositionally biased region" description="Basic and acidic residues" evidence="1">
    <location>
        <begin position="63"/>
        <end position="77"/>
    </location>
</feature>
<dbReference type="EMBL" id="MU004359">
    <property type="protein sequence ID" value="KAF2654719.1"/>
    <property type="molecule type" value="Genomic_DNA"/>
</dbReference>
<feature type="compositionally biased region" description="Basic and acidic residues" evidence="1">
    <location>
        <begin position="188"/>
        <end position="198"/>
    </location>
</feature>
<dbReference type="PANTHER" id="PTHR13136">
    <property type="entry name" value="TESTIS DEVELOPMENT PROTEIN PRTD"/>
    <property type="match status" value="1"/>
</dbReference>
<dbReference type="Gene3D" id="3.40.50.1820">
    <property type="entry name" value="alpha/beta hydrolase"/>
    <property type="match status" value="1"/>
</dbReference>
<evidence type="ECO:0000256" key="1">
    <source>
        <dbReference type="SAM" id="MobiDB-lite"/>
    </source>
</evidence>
<feature type="region of interest" description="Disordered" evidence="1">
    <location>
        <begin position="1"/>
        <end position="95"/>
    </location>
</feature>
<dbReference type="InterPro" id="IPR026555">
    <property type="entry name" value="NSL3/Tex30"/>
</dbReference>
<name>A0A6A6T3R2_9PLEO</name>
<dbReference type="InterPro" id="IPR029058">
    <property type="entry name" value="AB_hydrolase_fold"/>
</dbReference>
<dbReference type="Pfam" id="PF20408">
    <property type="entry name" value="Abhydrolase_11"/>
    <property type="match status" value="1"/>
</dbReference>
<feature type="compositionally biased region" description="Low complexity" evidence="1">
    <location>
        <begin position="78"/>
        <end position="94"/>
    </location>
</feature>
<dbReference type="InterPro" id="IPR046879">
    <property type="entry name" value="KANL3/Tex30_Abhydrolase"/>
</dbReference>
<evidence type="ECO:0000313" key="3">
    <source>
        <dbReference type="EMBL" id="KAF2654719.1"/>
    </source>
</evidence>
<feature type="compositionally biased region" description="Basic residues" evidence="1">
    <location>
        <begin position="17"/>
        <end position="26"/>
    </location>
</feature>